<dbReference type="SUPFAM" id="SSF51569">
    <property type="entry name" value="Aldolase"/>
    <property type="match status" value="1"/>
</dbReference>
<evidence type="ECO:0000313" key="16">
    <source>
        <dbReference type="Proteomes" id="UP000695562"/>
    </source>
</evidence>
<feature type="binding site" evidence="11">
    <location>
        <position position="226"/>
    </location>
    <ligand>
        <name>5-aminolevulinate</name>
        <dbReference type="ChEBI" id="CHEBI:356416"/>
        <label>1</label>
    </ligand>
</feature>
<dbReference type="GO" id="GO:0008270">
    <property type="term" value="F:zinc ion binding"/>
    <property type="evidence" value="ECO:0007669"/>
    <property type="project" value="TreeGrafter"/>
</dbReference>
<evidence type="ECO:0000256" key="2">
    <source>
        <dbReference type="ARBA" id="ARBA00008055"/>
    </source>
</evidence>
<dbReference type="SMART" id="SM01004">
    <property type="entry name" value="ALAD"/>
    <property type="match status" value="1"/>
</dbReference>
<keyword evidence="7 13" id="KW-0627">Porphyrin biosynthesis</keyword>
<comment type="similarity">
    <text evidence="2 14">Belongs to the ALAD family.</text>
</comment>
<evidence type="ECO:0000256" key="7">
    <source>
        <dbReference type="ARBA" id="ARBA00023244"/>
    </source>
</evidence>
<keyword evidence="12" id="KW-0479">Metal-binding</keyword>
<evidence type="ECO:0000256" key="14">
    <source>
        <dbReference type="RuleBase" id="RU004161"/>
    </source>
</evidence>
<accession>A0A8J4PNN0</accession>
<feature type="binding site" evidence="12">
    <location>
        <position position="137"/>
    </location>
    <ligand>
        <name>Zn(2+)</name>
        <dbReference type="ChEBI" id="CHEBI:29105"/>
        <note>catalytic</note>
    </ligand>
</feature>
<comment type="caution">
    <text evidence="15">The sequence shown here is derived from an EMBL/GenBank/DDBJ whole genome shotgun (WGS) entry which is preliminary data.</text>
</comment>
<evidence type="ECO:0000256" key="3">
    <source>
        <dbReference type="ARBA" id="ARBA00012053"/>
    </source>
</evidence>
<comment type="pathway">
    <text evidence="1">Porphyrin-containing compound metabolism; protoporphyrin-IX biosynthesis; coproporphyrinogen-III from 5-aminolevulinate: step 1/4.</text>
</comment>
<evidence type="ECO:0000313" key="15">
    <source>
        <dbReference type="EMBL" id="KAF2071202.1"/>
    </source>
</evidence>
<gene>
    <name evidence="15" type="ORF">CYY_007488</name>
</gene>
<feature type="binding site" evidence="11">
    <location>
        <position position="322"/>
    </location>
    <ligand>
        <name>5-aminolevulinate</name>
        <dbReference type="ChEBI" id="CHEBI:356416"/>
        <label>2</label>
    </ligand>
</feature>
<reference evidence="15" key="1">
    <citation type="submission" date="2020-01" db="EMBL/GenBank/DDBJ databases">
        <title>Development of genomics and gene disruption for Polysphondylium violaceum indicates a role for the polyketide synthase stlB in stalk morphogenesis.</title>
        <authorList>
            <person name="Narita B."/>
            <person name="Kawabe Y."/>
            <person name="Kin K."/>
            <person name="Saito T."/>
            <person name="Gibbs R."/>
            <person name="Kuspa A."/>
            <person name="Muzny D."/>
            <person name="Queller D."/>
            <person name="Richards S."/>
            <person name="Strassman J."/>
            <person name="Sucgang R."/>
            <person name="Worley K."/>
            <person name="Schaap P."/>
        </authorList>
    </citation>
    <scope>NUCLEOTIDE SEQUENCE</scope>
    <source>
        <strain evidence="15">QSvi11</strain>
    </source>
</reference>
<evidence type="ECO:0000256" key="8">
    <source>
        <dbReference type="ARBA" id="ARBA00025628"/>
    </source>
</evidence>
<dbReference type="PANTHER" id="PTHR11458:SF0">
    <property type="entry name" value="DELTA-AMINOLEVULINIC ACID DEHYDRATASE"/>
    <property type="match status" value="1"/>
</dbReference>
<dbReference type="FunFam" id="3.20.20.70:FF:000019">
    <property type="entry name" value="Delta-aminolevulinic acid dehydratase"/>
    <property type="match status" value="1"/>
</dbReference>
<dbReference type="Gene3D" id="3.20.20.70">
    <property type="entry name" value="Aldolase class I"/>
    <property type="match status" value="1"/>
</dbReference>
<feature type="active site" description="Schiff-base intermediate with substrate" evidence="10">
    <location>
        <position position="204"/>
    </location>
</feature>
<proteinExistence type="inferred from homology"/>
<evidence type="ECO:0000256" key="1">
    <source>
        <dbReference type="ARBA" id="ARBA00004694"/>
    </source>
</evidence>
<evidence type="ECO:0000256" key="6">
    <source>
        <dbReference type="ARBA" id="ARBA00023239"/>
    </source>
</evidence>
<dbReference type="InterPro" id="IPR030656">
    <property type="entry name" value="ALAD_AS"/>
</dbReference>
<dbReference type="Proteomes" id="UP000695562">
    <property type="component" value="Unassembled WGS sequence"/>
</dbReference>
<evidence type="ECO:0000256" key="12">
    <source>
        <dbReference type="PIRSR" id="PIRSR001415-3"/>
    </source>
</evidence>
<feature type="binding site" evidence="12">
    <location>
        <position position="127"/>
    </location>
    <ligand>
        <name>Zn(2+)</name>
        <dbReference type="ChEBI" id="CHEBI:29105"/>
        <note>catalytic</note>
    </ligand>
</feature>
<dbReference type="GO" id="GO:0006782">
    <property type="term" value="P:protoporphyrinogen IX biosynthetic process"/>
    <property type="evidence" value="ECO:0007669"/>
    <property type="project" value="UniProtKB-UniPathway"/>
</dbReference>
<evidence type="ECO:0000256" key="11">
    <source>
        <dbReference type="PIRSR" id="PIRSR001415-2"/>
    </source>
</evidence>
<dbReference type="NCBIfam" id="NF006762">
    <property type="entry name" value="PRK09283.1"/>
    <property type="match status" value="1"/>
</dbReference>
<evidence type="ECO:0000256" key="5">
    <source>
        <dbReference type="ARBA" id="ARBA00023133"/>
    </source>
</evidence>
<dbReference type="PANTHER" id="PTHR11458">
    <property type="entry name" value="DELTA-AMINOLEVULINIC ACID DEHYDRATASE"/>
    <property type="match status" value="1"/>
</dbReference>
<feature type="binding site" evidence="11">
    <location>
        <position position="283"/>
    </location>
    <ligand>
        <name>5-aminolevulinate</name>
        <dbReference type="ChEBI" id="CHEBI:356416"/>
        <label>2</label>
    </ligand>
</feature>
<dbReference type="AlphaFoldDB" id="A0A8J4PNN0"/>
<keyword evidence="12" id="KW-0862">Zinc</keyword>
<feature type="active site" description="Schiff-base intermediate with substrate" evidence="10">
    <location>
        <position position="257"/>
    </location>
</feature>
<sequence>MYPSQPYNHYLHSGYANPVTKSWQGDSTILKSQLIYPIFVTDAVNTKTEIKSLPGQYQISTDLVIEFMKPLVEKGLKSIILFGVITNTESKNPQATSATDKNISPVIKSIELIKKEYPDICICTDVCLCAYTNHGHCGILTSDNLIDNEKSIKRLGELSLSFALAGAHVIAPSDMMDCRIAEIKRVLFEAGIGSRVAVMSYSSKFASCFYGPFRDAAGSGAKFGDRSAYQLPAPSRQLAVRAALRDQEEGADFVMVKPAGPYLDIIREVKDAVRVPVCCYQVSGEYAMLWHAAVAGGIDLKSGVIESLISLKRAGCDIFITYYTPQLLEWLLQ</sequence>
<dbReference type="PRINTS" id="PR00144">
    <property type="entry name" value="DALDHYDRTASE"/>
</dbReference>
<organism evidence="15 16">
    <name type="scientific">Polysphondylium violaceum</name>
    <dbReference type="NCBI Taxonomy" id="133409"/>
    <lineage>
        <taxon>Eukaryota</taxon>
        <taxon>Amoebozoa</taxon>
        <taxon>Evosea</taxon>
        <taxon>Eumycetozoa</taxon>
        <taxon>Dictyostelia</taxon>
        <taxon>Dictyosteliales</taxon>
        <taxon>Dictyosteliaceae</taxon>
        <taxon>Polysphondylium</taxon>
    </lineage>
</organism>
<dbReference type="OrthoDB" id="1530at2759"/>
<dbReference type="EMBL" id="AJWJ01000402">
    <property type="protein sequence ID" value="KAF2071202.1"/>
    <property type="molecule type" value="Genomic_DNA"/>
</dbReference>
<evidence type="ECO:0000256" key="4">
    <source>
        <dbReference type="ARBA" id="ARBA00020771"/>
    </source>
</evidence>
<dbReference type="GO" id="GO:0004655">
    <property type="term" value="F:porphobilinogen synthase activity"/>
    <property type="evidence" value="ECO:0007669"/>
    <property type="project" value="UniProtKB-EC"/>
</dbReference>
<comment type="subunit">
    <text evidence="13">Homooctamer.</text>
</comment>
<feature type="binding site" evidence="11">
    <location>
        <position position="214"/>
    </location>
    <ligand>
        <name>5-aminolevulinate</name>
        <dbReference type="ChEBI" id="CHEBI:356416"/>
        <label>1</label>
    </ligand>
</feature>
<keyword evidence="6 13" id="KW-0456">Lyase</keyword>
<keyword evidence="16" id="KW-1185">Reference proteome</keyword>
<dbReference type="GO" id="GO:0005829">
    <property type="term" value="C:cytosol"/>
    <property type="evidence" value="ECO:0007669"/>
    <property type="project" value="TreeGrafter"/>
</dbReference>
<dbReference type="InterPro" id="IPR013785">
    <property type="entry name" value="Aldolase_TIM"/>
</dbReference>
<dbReference type="PROSITE" id="PS00169">
    <property type="entry name" value="D_ALA_DEHYDRATASE"/>
    <property type="match status" value="1"/>
</dbReference>
<evidence type="ECO:0000256" key="10">
    <source>
        <dbReference type="PIRSR" id="PIRSR001415-1"/>
    </source>
</evidence>
<dbReference type="PIRSF" id="PIRSF001415">
    <property type="entry name" value="Porphbilin_synth"/>
    <property type="match status" value="1"/>
</dbReference>
<dbReference type="InterPro" id="IPR001731">
    <property type="entry name" value="ALAD"/>
</dbReference>
<comment type="catalytic activity">
    <reaction evidence="9 13">
        <text>2 5-aminolevulinate = porphobilinogen + 2 H2O + H(+)</text>
        <dbReference type="Rhea" id="RHEA:24064"/>
        <dbReference type="ChEBI" id="CHEBI:15377"/>
        <dbReference type="ChEBI" id="CHEBI:15378"/>
        <dbReference type="ChEBI" id="CHEBI:58126"/>
        <dbReference type="ChEBI" id="CHEBI:356416"/>
        <dbReference type="EC" id="4.2.1.24"/>
    </reaction>
</comment>
<dbReference type="EC" id="4.2.1.24" evidence="3 13"/>
<keyword evidence="5" id="KW-0350">Heme biosynthesis</keyword>
<dbReference type="Pfam" id="PF00490">
    <property type="entry name" value="ALAD"/>
    <property type="match status" value="1"/>
</dbReference>
<protein>
    <recommendedName>
        <fullName evidence="4 13">Delta-aminolevulinic acid dehydratase</fullName>
        <ecNumber evidence="3 13">4.2.1.24</ecNumber>
    </recommendedName>
</protein>
<evidence type="ECO:0000256" key="13">
    <source>
        <dbReference type="RuleBase" id="RU000515"/>
    </source>
</evidence>
<feature type="binding site" evidence="12">
    <location>
        <position position="129"/>
    </location>
    <ligand>
        <name>Zn(2+)</name>
        <dbReference type="ChEBI" id="CHEBI:29105"/>
        <note>catalytic</note>
    </ligand>
</feature>
<evidence type="ECO:0000256" key="9">
    <source>
        <dbReference type="ARBA" id="ARBA00047651"/>
    </source>
</evidence>
<dbReference type="UniPathway" id="UPA00251">
    <property type="reaction ID" value="UER00318"/>
</dbReference>
<comment type="function">
    <text evidence="8">Catalyzes an early step in the biosynthesis of tetrapyrroles. Binds two molecules of 5-aminolevulinate per subunit, each at a distinct site, and catalyzes their condensation to form porphobilinogen.</text>
</comment>
<name>A0A8J4PNN0_9MYCE</name>